<protein>
    <submittedName>
        <fullName evidence="1">Uncharacterized protein</fullName>
    </submittedName>
</protein>
<reference evidence="1" key="1">
    <citation type="submission" date="2021-02" db="EMBL/GenBank/DDBJ databases">
        <authorList>
            <person name="Dougan E. K."/>
            <person name="Rhodes N."/>
            <person name="Thang M."/>
            <person name="Chan C."/>
        </authorList>
    </citation>
    <scope>NUCLEOTIDE SEQUENCE</scope>
</reference>
<dbReference type="EMBL" id="CAJNNW010025967">
    <property type="protein sequence ID" value="CAE8681527.1"/>
    <property type="molecule type" value="Genomic_DNA"/>
</dbReference>
<evidence type="ECO:0000313" key="1">
    <source>
        <dbReference type="EMBL" id="CAE8681527.1"/>
    </source>
</evidence>
<organism evidence="1 2">
    <name type="scientific">Polarella glacialis</name>
    <name type="common">Dinoflagellate</name>
    <dbReference type="NCBI Taxonomy" id="89957"/>
    <lineage>
        <taxon>Eukaryota</taxon>
        <taxon>Sar</taxon>
        <taxon>Alveolata</taxon>
        <taxon>Dinophyceae</taxon>
        <taxon>Suessiales</taxon>
        <taxon>Suessiaceae</taxon>
        <taxon>Polarella</taxon>
    </lineage>
</organism>
<comment type="caution">
    <text evidence="1">The sequence shown here is derived from an EMBL/GenBank/DDBJ whole genome shotgun (WGS) entry which is preliminary data.</text>
</comment>
<sequence length="796" mass="88477">MGRVSSAASAARAAGLSLQVHELRKESRSWTQDEVFSVMTLVDISHDPPGFHHCSGGACSAHLRPALKSQLKFARGHCLGRQKLLHKDATTLALLPPEVGDLLLWHAEAQACLGPLCQQKQLGLWTQRRQLLTGGGGRLASPAFSCNATGFDPRWSRFRLMRVSGGTLPQSLPADLLVQAGSLVGLRPMQQLQMEQFKFAAELNSGAMLLRNWALFGDRFCLLGHISALFVLAWHAKGALLGGPKPQVVADLEAMAFTLIPMGFWVLLDMQVWPISAVAIADLIEDTERRSMAPIPGTNNNDNYNNNRNWRMCPCSSVERLGPPSVLRPPRRLQSQRSSMKVAMIANHNYIFDVALGLLEAASALAPDGGTLSLSLLGYVLGVKFELAAKNCEMAAGITCRRHARLERLTSLLSEAADGYHEHHANVVVDGDGVEGQAHPITLKNARAELAASWHESPELREADLVVCGYPYPACYMIDDVPLARGTPLLLPLQGTVVSEYVDVGLHPWVQETLKRWLRPELVAEPKESDLGHRWVMTMNYIEHTWVGRILGPVQFLPLGGRHMRQLVAGSCGSRTAGPNLESNRVLMHKFTWAAVIPDATAMRLFADDHVRRGAAGKIELVWTHRGLDVWELLNFKAIVMIPWDWEITTFVELYRMGLPLFIPDEGFMQALIWQIMRKPALRFQQRFIRFRRQWWEGASCHLQPTAPCGEPSEPQLPPWLDAEHPSLSMREQIAGWFQDTDYSRMPHVHRFTGLSDLASQLGSFRPHDTVELMAKENAAALKTSASMYESILSSI</sequence>
<proteinExistence type="predicted"/>
<dbReference type="AlphaFoldDB" id="A0A813JNT1"/>
<name>A0A813JNT1_POLGL</name>
<gene>
    <name evidence="1" type="ORF">PGLA2088_LOCUS22474</name>
</gene>
<evidence type="ECO:0000313" key="2">
    <source>
        <dbReference type="Proteomes" id="UP000626109"/>
    </source>
</evidence>
<accession>A0A813JNT1</accession>
<dbReference type="Proteomes" id="UP000626109">
    <property type="component" value="Unassembled WGS sequence"/>
</dbReference>